<gene>
    <name evidence="2" type="ORF">AtDm6_1016</name>
</gene>
<evidence type="ECO:0000313" key="3">
    <source>
        <dbReference type="Proteomes" id="UP000029448"/>
    </source>
</evidence>
<feature type="region of interest" description="Disordered" evidence="1">
    <location>
        <begin position="308"/>
        <end position="342"/>
    </location>
</feature>
<dbReference type="PATRIC" id="fig|104102.7.peg.1012"/>
<organism evidence="2 3">
    <name type="scientific">Acetobacter tropicalis</name>
    <dbReference type="NCBI Taxonomy" id="104102"/>
    <lineage>
        <taxon>Bacteria</taxon>
        <taxon>Pseudomonadati</taxon>
        <taxon>Pseudomonadota</taxon>
        <taxon>Alphaproteobacteria</taxon>
        <taxon>Acetobacterales</taxon>
        <taxon>Acetobacteraceae</taxon>
        <taxon>Acetobacter</taxon>
    </lineage>
</organism>
<dbReference type="EMBL" id="JOKM01000029">
    <property type="protein sequence ID" value="KGB24767.1"/>
    <property type="molecule type" value="Genomic_DNA"/>
</dbReference>
<comment type="caution">
    <text evidence="2">The sequence shown here is derived from an EMBL/GenBank/DDBJ whole genome shotgun (WGS) entry which is preliminary data.</text>
</comment>
<dbReference type="Proteomes" id="UP000029448">
    <property type="component" value="Unassembled WGS sequence"/>
</dbReference>
<reference evidence="2 3" key="1">
    <citation type="submission" date="2014-06" db="EMBL/GenBank/DDBJ databases">
        <title>Functional and comparative genomic analyses of the Drosophila gut microbiota identify candidate symbiosis factors.</title>
        <authorList>
            <person name="Newell P.D."/>
            <person name="Chaston J.M."/>
            <person name="Douglas A.E."/>
        </authorList>
    </citation>
    <scope>NUCLEOTIDE SEQUENCE [LARGE SCALE GENOMIC DNA]</scope>
    <source>
        <strain evidence="2 3">DmCS_006</strain>
    </source>
</reference>
<evidence type="ECO:0000313" key="2">
    <source>
        <dbReference type="EMBL" id="KGB24767.1"/>
    </source>
</evidence>
<keyword evidence="3" id="KW-1185">Reference proteome</keyword>
<feature type="compositionally biased region" description="Basic and acidic residues" evidence="1">
    <location>
        <begin position="169"/>
        <end position="178"/>
    </location>
</feature>
<sequence>MFCSNRLTRSVPHLHAWDCRSARLIRPSAGASLRSAPWHAPVRARSVGARDGSGESWSVRHAASECGRVTWSSSCSFRFSKTGRTAHAGVDRVRDRRRRPACRRVGEPILFGVPEGCVGQNWGDHVSLTRFALAHGTMGRLRESLVFLLCLTSGDQRCRPRPGKARGKRSPEGPARGDRAGLVVGTLLPVPAARPGPDEGVAFPFLVGEQVGEDWGGEGGIVQLQAQIGAAFVGAAGPCGAEFNPSEVDAVVGGVVVGPVGFRHQADVAGLQGQGDDFAFEAFTHLLEGTDVSHCRISMLLSGRDHRGLDGDRPAGGERHSTLQGRSAAEDGRAGTFLSREE</sequence>
<feature type="compositionally biased region" description="Basic and acidic residues" evidence="1">
    <location>
        <begin position="328"/>
        <end position="342"/>
    </location>
</feature>
<proteinExistence type="predicted"/>
<accession>A0A094YTQ6</accession>
<evidence type="ECO:0000256" key="1">
    <source>
        <dbReference type="SAM" id="MobiDB-lite"/>
    </source>
</evidence>
<dbReference type="AlphaFoldDB" id="A0A094YTQ6"/>
<name>A0A094YTQ6_9PROT</name>
<protein>
    <submittedName>
        <fullName evidence="2">Uncharacterized protein</fullName>
    </submittedName>
</protein>
<feature type="compositionally biased region" description="Basic residues" evidence="1">
    <location>
        <begin position="159"/>
        <end position="168"/>
    </location>
</feature>
<feature type="region of interest" description="Disordered" evidence="1">
    <location>
        <begin position="157"/>
        <end position="178"/>
    </location>
</feature>
<feature type="compositionally biased region" description="Basic and acidic residues" evidence="1">
    <location>
        <begin position="308"/>
        <end position="321"/>
    </location>
</feature>